<name>A0A849VAX2_9GAMM</name>
<dbReference type="AlphaFoldDB" id="A0A849VAX2"/>
<reference evidence="2 3" key="1">
    <citation type="submission" date="2020-04" db="EMBL/GenBank/DDBJ databases">
        <title>Pseudoalteromonas caenipelagi sp. nov., isolated from a tidal flat.</title>
        <authorList>
            <person name="Park S."/>
            <person name="Yoon J.-H."/>
        </authorList>
    </citation>
    <scope>NUCLEOTIDE SEQUENCE [LARGE SCALE GENOMIC DNA]</scope>
    <source>
        <strain evidence="2 3">JBTF-M23</strain>
    </source>
</reference>
<organism evidence="2 3">
    <name type="scientific">Pseudoalteromonas caenipelagi</name>
    <dbReference type="NCBI Taxonomy" id="2726988"/>
    <lineage>
        <taxon>Bacteria</taxon>
        <taxon>Pseudomonadati</taxon>
        <taxon>Pseudomonadota</taxon>
        <taxon>Gammaproteobacteria</taxon>
        <taxon>Alteromonadales</taxon>
        <taxon>Pseudoalteromonadaceae</taxon>
        <taxon>Pseudoalteromonas</taxon>
    </lineage>
</organism>
<dbReference type="EMBL" id="JABBPG010000001">
    <property type="protein sequence ID" value="NOU49763.1"/>
    <property type="molecule type" value="Genomic_DNA"/>
</dbReference>
<dbReference type="PROSITE" id="PS51257">
    <property type="entry name" value="PROKAR_LIPOPROTEIN"/>
    <property type="match status" value="1"/>
</dbReference>
<dbReference type="InterPro" id="IPR022548">
    <property type="entry name" value="DUF2846"/>
</dbReference>
<feature type="domain" description="DUF2846" evidence="1">
    <location>
        <begin position="40"/>
        <end position="125"/>
    </location>
</feature>
<evidence type="ECO:0000313" key="3">
    <source>
        <dbReference type="Proteomes" id="UP000586305"/>
    </source>
</evidence>
<protein>
    <submittedName>
        <fullName evidence="2">DUF2846 domain-containing protein</fullName>
    </submittedName>
</protein>
<dbReference type="Pfam" id="PF11008">
    <property type="entry name" value="DUF2846"/>
    <property type="match status" value="1"/>
</dbReference>
<comment type="caution">
    <text evidence="2">The sequence shown here is derived from an EMBL/GenBank/DDBJ whole genome shotgun (WGS) entry which is preliminary data.</text>
</comment>
<evidence type="ECO:0000259" key="1">
    <source>
        <dbReference type="Pfam" id="PF11008"/>
    </source>
</evidence>
<gene>
    <name evidence="2" type="ORF">HG263_04345</name>
</gene>
<sequence>MFKKSLLCVAAVTLFAGCSSVPLEPKELSEQAKQFSAPSDGMAGLYIYRDSMLGAALKKDVWVDGKCVGETAPKVFFYTEVEGNKEHAVATESEFSPNDLKVETQAGKHYFVEQYIKLGAFVGGADVKVVSEEEGKKAVSALKLAKQGKCSSQL</sequence>
<accession>A0A849VAX2</accession>
<proteinExistence type="predicted"/>
<keyword evidence="3" id="KW-1185">Reference proteome</keyword>
<dbReference type="RefSeq" id="WP_171624819.1">
    <property type="nucleotide sequence ID" value="NZ_JABBPG010000001.1"/>
</dbReference>
<dbReference type="PIRSF" id="PIRSF012335">
    <property type="entry name" value="UCP012335"/>
    <property type="match status" value="1"/>
</dbReference>
<evidence type="ECO:0000313" key="2">
    <source>
        <dbReference type="EMBL" id="NOU49763.1"/>
    </source>
</evidence>
<dbReference type="InterPro" id="IPR016596">
    <property type="entry name" value="UCP012335"/>
</dbReference>
<dbReference type="Proteomes" id="UP000586305">
    <property type="component" value="Unassembled WGS sequence"/>
</dbReference>